<evidence type="ECO:0000256" key="12">
    <source>
        <dbReference type="ARBA" id="ARBA00023268"/>
    </source>
</evidence>
<evidence type="ECO:0000313" key="17">
    <source>
        <dbReference type="EMBL" id="MFC3052443.1"/>
    </source>
</evidence>
<keyword evidence="10 15" id="KW-0274">FAD</keyword>
<evidence type="ECO:0000256" key="10">
    <source>
        <dbReference type="ARBA" id="ARBA00022827"/>
    </source>
</evidence>
<evidence type="ECO:0000256" key="5">
    <source>
        <dbReference type="ARBA" id="ARBA00022643"/>
    </source>
</evidence>
<protein>
    <recommendedName>
        <fullName evidence="15">Riboflavin biosynthesis protein</fullName>
    </recommendedName>
    <domain>
        <recommendedName>
            <fullName evidence="15">Riboflavin kinase</fullName>
            <ecNumber evidence="15">2.7.1.26</ecNumber>
        </recommendedName>
        <alternativeName>
            <fullName evidence="15">Flavokinase</fullName>
        </alternativeName>
    </domain>
    <domain>
        <recommendedName>
            <fullName evidence="15">FMN adenylyltransferase</fullName>
            <ecNumber evidence="15">2.7.7.2</ecNumber>
        </recommendedName>
        <alternativeName>
            <fullName evidence="15">FAD pyrophosphorylase</fullName>
        </alternativeName>
        <alternativeName>
            <fullName evidence="15">FAD synthase</fullName>
        </alternativeName>
    </domain>
</protein>
<sequence>MQLLRHITEVPDNKRGSVVALGNFDGFHRGHQVVIGEAGRIARLLDVPLVVVVTEPHPVSFFRPDVPSFRLTPFRERVQLLEHFGVDQLLVLPFDKELAGMSAQAFVTDILREGLNANHVFVGYDYRFGKGRGGGIDVLAWMGEMEGFGLSVIRAVSVGLEGYAGEAYSSTVVRRALQNGEARKAAGLLGHWWTINGRVTHGDQRGRTIGFPTANVELGESLEPKRGVYAVRVCIEGSTDVFCGVANIGNRPTFDKRDVMLEVHLFDFKGDLYERHLRVELVAFLRPEKKFDGLEALKSQIQLDSKIARVVLAESENDRARLMLPTLDKYLEAFPEPHVCSTS</sequence>
<dbReference type="PANTHER" id="PTHR22749">
    <property type="entry name" value="RIBOFLAVIN KINASE/FMN ADENYLYLTRANSFERASE"/>
    <property type="match status" value="1"/>
</dbReference>
<evidence type="ECO:0000256" key="13">
    <source>
        <dbReference type="ARBA" id="ARBA00047880"/>
    </source>
</evidence>
<evidence type="ECO:0000256" key="6">
    <source>
        <dbReference type="ARBA" id="ARBA00022679"/>
    </source>
</evidence>
<comment type="catalytic activity">
    <reaction evidence="13 15">
        <text>riboflavin + ATP = FMN + ADP + H(+)</text>
        <dbReference type="Rhea" id="RHEA:14357"/>
        <dbReference type="ChEBI" id="CHEBI:15378"/>
        <dbReference type="ChEBI" id="CHEBI:30616"/>
        <dbReference type="ChEBI" id="CHEBI:57986"/>
        <dbReference type="ChEBI" id="CHEBI:58210"/>
        <dbReference type="ChEBI" id="CHEBI:456216"/>
        <dbReference type="EC" id="2.7.1.26"/>
    </reaction>
</comment>
<dbReference type="EC" id="2.7.1.26" evidence="15"/>
<dbReference type="InterPro" id="IPR023468">
    <property type="entry name" value="Riboflavin_kinase"/>
</dbReference>
<dbReference type="PIRSF" id="PIRSF004491">
    <property type="entry name" value="FAD_Synth"/>
    <property type="match status" value="1"/>
</dbReference>
<comment type="pathway">
    <text evidence="2 15">Cofactor biosynthesis; FAD biosynthesis; FAD from FMN: step 1/1.</text>
</comment>
<evidence type="ECO:0000256" key="14">
    <source>
        <dbReference type="ARBA" id="ARBA00049494"/>
    </source>
</evidence>
<comment type="function">
    <text evidence="1">Catalyzes the phosphorylation of riboflavin to FMN followed by the adenylation of FMN to FAD.</text>
</comment>
<keyword evidence="6 15" id="KW-0808">Transferase</keyword>
<dbReference type="SMART" id="SM00904">
    <property type="entry name" value="Flavokinase"/>
    <property type="match status" value="1"/>
</dbReference>
<dbReference type="NCBIfam" id="NF004160">
    <property type="entry name" value="PRK05627.1-3"/>
    <property type="match status" value="1"/>
</dbReference>
<keyword evidence="5 15" id="KW-0288">FMN</keyword>
<keyword evidence="18" id="KW-1185">Reference proteome</keyword>
<comment type="pathway">
    <text evidence="3 15">Cofactor biosynthesis; FMN biosynthesis; FMN from riboflavin (ATP route): step 1/1.</text>
</comment>
<evidence type="ECO:0000256" key="4">
    <source>
        <dbReference type="ARBA" id="ARBA00022630"/>
    </source>
</evidence>
<dbReference type="PANTHER" id="PTHR22749:SF6">
    <property type="entry name" value="RIBOFLAVIN KINASE"/>
    <property type="match status" value="1"/>
</dbReference>
<evidence type="ECO:0000256" key="3">
    <source>
        <dbReference type="ARBA" id="ARBA00005201"/>
    </source>
</evidence>
<keyword evidence="11 15" id="KW-0067">ATP-binding</keyword>
<dbReference type="Gene3D" id="2.40.30.30">
    <property type="entry name" value="Riboflavin kinase-like"/>
    <property type="match status" value="1"/>
</dbReference>
<dbReference type="Gene3D" id="3.40.50.620">
    <property type="entry name" value="HUPs"/>
    <property type="match status" value="1"/>
</dbReference>
<organism evidence="17 18">
    <name type="scientific">Kordiimonas pumila</name>
    <dbReference type="NCBI Taxonomy" id="2161677"/>
    <lineage>
        <taxon>Bacteria</taxon>
        <taxon>Pseudomonadati</taxon>
        <taxon>Pseudomonadota</taxon>
        <taxon>Alphaproteobacteria</taxon>
        <taxon>Kordiimonadales</taxon>
        <taxon>Kordiimonadaceae</taxon>
        <taxon>Kordiimonas</taxon>
    </lineage>
</organism>
<evidence type="ECO:0000256" key="11">
    <source>
        <dbReference type="ARBA" id="ARBA00022840"/>
    </source>
</evidence>
<keyword evidence="9 15" id="KW-0418">Kinase</keyword>
<dbReference type="SUPFAM" id="SSF52374">
    <property type="entry name" value="Nucleotidylyl transferase"/>
    <property type="match status" value="1"/>
</dbReference>
<evidence type="ECO:0000256" key="8">
    <source>
        <dbReference type="ARBA" id="ARBA00022741"/>
    </source>
</evidence>
<gene>
    <name evidence="17" type="ORF">ACFOKA_11075</name>
</gene>
<name>A0ABV7D5G9_9PROT</name>
<evidence type="ECO:0000256" key="1">
    <source>
        <dbReference type="ARBA" id="ARBA00002121"/>
    </source>
</evidence>
<keyword evidence="4 15" id="KW-0285">Flavoprotein</keyword>
<dbReference type="Pfam" id="PF01687">
    <property type="entry name" value="Flavokinase"/>
    <property type="match status" value="1"/>
</dbReference>
<dbReference type="InterPro" id="IPR015864">
    <property type="entry name" value="FAD_synthase"/>
</dbReference>
<dbReference type="Pfam" id="PF06574">
    <property type="entry name" value="FAD_syn"/>
    <property type="match status" value="1"/>
</dbReference>
<dbReference type="InterPro" id="IPR002606">
    <property type="entry name" value="Riboflavin_kinase_bac"/>
</dbReference>
<evidence type="ECO:0000313" key="18">
    <source>
        <dbReference type="Proteomes" id="UP001595444"/>
    </source>
</evidence>
<keyword evidence="8 15" id="KW-0547">Nucleotide-binding</keyword>
<dbReference type="RefSeq" id="WP_194213892.1">
    <property type="nucleotide sequence ID" value="NZ_CP061205.1"/>
</dbReference>
<evidence type="ECO:0000256" key="7">
    <source>
        <dbReference type="ARBA" id="ARBA00022695"/>
    </source>
</evidence>
<keyword evidence="12" id="KW-0511">Multifunctional enzyme</keyword>
<dbReference type="InterPro" id="IPR023465">
    <property type="entry name" value="Riboflavin_kinase_dom_sf"/>
</dbReference>
<evidence type="ECO:0000256" key="15">
    <source>
        <dbReference type="PIRNR" id="PIRNR004491"/>
    </source>
</evidence>
<accession>A0ABV7D5G9</accession>
<evidence type="ECO:0000256" key="9">
    <source>
        <dbReference type="ARBA" id="ARBA00022777"/>
    </source>
</evidence>
<dbReference type="GO" id="GO:0008531">
    <property type="term" value="F:riboflavin kinase activity"/>
    <property type="evidence" value="ECO:0007669"/>
    <property type="project" value="UniProtKB-EC"/>
</dbReference>
<comment type="similarity">
    <text evidence="15">Belongs to the ribF family.</text>
</comment>
<dbReference type="Proteomes" id="UP001595444">
    <property type="component" value="Unassembled WGS sequence"/>
</dbReference>
<comment type="caution">
    <text evidence="17">The sequence shown here is derived from an EMBL/GenBank/DDBJ whole genome shotgun (WGS) entry which is preliminary data.</text>
</comment>
<reference evidence="18" key="1">
    <citation type="journal article" date="2019" name="Int. J. Syst. Evol. Microbiol.">
        <title>The Global Catalogue of Microorganisms (GCM) 10K type strain sequencing project: providing services to taxonomists for standard genome sequencing and annotation.</title>
        <authorList>
            <consortium name="The Broad Institute Genomics Platform"/>
            <consortium name="The Broad Institute Genome Sequencing Center for Infectious Disease"/>
            <person name="Wu L."/>
            <person name="Ma J."/>
        </authorList>
    </citation>
    <scope>NUCLEOTIDE SEQUENCE [LARGE SCALE GENOMIC DNA]</scope>
    <source>
        <strain evidence="18">KCTC 62164</strain>
    </source>
</reference>
<dbReference type="SUPFAM" id="SSF82114">
    <property type="entry name" value="Riboflavin kinase-like"/>
    <property type="match status" value="1"/>
</dbReference>
<evidence type="ECO:0000256" key="2">
    <source>
        <dbReference type="ARBA" id="ARBA00004726"/>
    </source>
</evidence>
<dbReference type="EC" id="2.7.7.2" evidence="15"/>
<keyword evidence="7 15" id="KW-0548">Nucleotidyltransferase</keyword>
<dbReference type="InterPro" id="IPR015865">
    <property type="entry name" value="Riboflavin_kinase_bac/euk"/>
</dbReference>
<proteinExistence type="inferred from homology"/>
<comment type="catalytic activity">
    <reaction evidence="14 15">
        <text>FMN + ATP + H(+) = FAD + diphosphate</text>
        <dbReference type="Rhea" id="RHEA:17237"/>
        <dbReference type="ChEBI" id="CHEBI:15378"/>
        <dbReference type="ChEBI" id="CHEBI:30616"/>
        <dbReference type="ChEBI" id="CHEBI:33019"/>
        <dbReference type="ChEBI" id="CHEBI:57692"/>
        <dbReference type="ChEBI" id="CHEBI:58210"/>
        <dbReference type="EC" id="2.7.7.2"/>
    </reaction>
</comment>
<dbReference type="CDD" id="cd02064">
    <property type="entry name" value="FAD_synthetase_N"/>
    <property type="match status" value="1"/>
</dbReference>
<dbReference type="InterPro" id="IPR014729">
    <property type="entry name" value="Rossmann-like_a/b/a_fold"/>
</dbReference>
<dbReference type="EMBL" id="JBHRSL010000010">
    <property type="protein sequence ID" value="MFC3052443.1"/>
    <property type="molecule type" value="Genomic_DNA"/>
</dbReference>
<feature type="domain" description="Riboflavin kinase" evidence="16">
    <location>
        <begin position="188"/>
        <end position="313"/>
    </location>
</feature>
<dbReference type="GO" id="GO:0003919">
    <property type="term" value="F:FMN adenylyltransferase activity"/>
    <property type="evidence" value="ECO:0007669"/>
    <property type="project" value="UniProtKB-EC"/>
</dbReference>
<dbReference type="NCBIfam" id="TIGR00083">
    <property type="entry name" value="ribF"/>
    <property type="match status" value="1"/>
</dbReference>
<evidence type="ECO:0000259" key="16">
    <source>
        <dbReference type="SMART" id="SM00904"/>
    </source>
</evidence>